<dbReference type="Gene3D" id="3.40.30.10">
    <property type="entry name" value="Glutaredoxin"/>
    <property type="match status" value="1"/>
</dbReference>
<comment type="similarity">
    <text evidence="1">Belongs to the phosducin family.</text>
</comment>
<dbReference type="Proteomes" id="UP000193642">
    <property type="component" value="Unassembled WGS sequence"/>
</dbReference>
<reference evidence="3 4" key="1">
    <citation type="submission" date="2016-07" db="EMBL/GenBank/DDBJ databases">
        <title>Pervasive Adenine N6-methylation of Active Genes in Fungi.</title>
        <authorList>
            <consortium name="DOE Joint Genome Institute"/>
            <person name="Mondo S.J."/>
            <person name="Dannebaum R.O."/>
            <person name="Kuo R.C."/>
            <person name="Labutti K."/>
            <person name="Haridas S."/>
            <person name="Kuo A."/>
            <person name="Salamov A."/>
            <person name="Ahrendt S.R."/>
            <person name="Lipzen A."/>
            <person name="Sullivan W."/>
            <person name="Andreopoulos W.B."/>
            <person name="Clum A."/>
            <person name="Lindquist E."/>
            <person name="Daum C."/>
            <person name="Ramamoorthy G.K."/>
            <person name="Gryganskyi A."/>
            <person name="Culley D."/>
            <person name="Magnuson J.K."/>
            <person name="James T.Y."/>
            <person name="O'Malley M.A."/>
            <person name="Stajich J.E."/>
            <person name="Spatafora J.W."/>
            <person name="Visel A."/>
            <person name="Grigoriev I.V."/>
        </authorList>
    </citation>
    <scope>NUCLEOTIDE SEQUENCE [LARGE SCALE GENOMIC DNA]</scope>
    <source>
        <strain evidence="3 4">JEL800</strain>
    </source>
</reference>
<protein>
    <recommendedName>
        <fullName evidence="2">Phosducin domain-containing protein</fullName>
    </recommendedName>
</protein>
<gene>
    <name evidence="3" type="ORF">BCR33DRAFT_712760</name>
</gene>
<dbReference type="OrthoDB" id="70588at2759"/>
<accession>A0A1Y2CVD1</accession>
<dbReference type="AlphaFoldDB" id="A0A1Y2CVD1"/>
<dbReference type="InterPro" id="IPR036249">
    <property type="entry name" value="Thioredoxin-like_sf"/>
</dbReference>
<dbReference type="InterPro" id="IPR024253">
    <property type="entry name" value="Phosducin_thioredoxin-like_dom"/>
</dbReference>
<feature type="non-terminal residue" evidence="3">
    <location>
        <position position="241"/>
    </location>
</feature>
<proteinExistence type="inferred from homology"/>
<dbReference type="STRING" id="329046.A0A1Y2CVD1"/>
<dbReference type="Pfam" id="PF02114">
    <property type="entry name" value="Phosducin"/>
    <property type="match status" value="1"/>
</dbReference>
<evidence type="ECO:0000313" key="3">
    <source>
        <dbReference type="EMBL" id="ORY50774.1"/>
    </source>
</evidence>
<evidence type="ECO:0000259" key="2">
    <source>
        <dbReference type="Pfam" id="PF02114"/>
    </source>
</evidence>
<sequence>MATLNMDDERIIQMLQNGGLNGDNDDLRYGSDVDSDAGSCCEESHEADEHCQTQQPQSVGNSKVDRIMSDQNVRQTLGMGGKAMTGVKGNALQSGWLERQLEAEKNWNTKDEGDEDIDDLIRDLEDEEDAFVKEYKAKRLMEMAVIASLPKYGTLKEIEVDEYVSCVENVDRNVVVLVHLYQPQVEACRLVNRFLEALAAQYPLVKMGGELQKTLLRITDEIQGWARTGRCDLDDFEEYLF</sequence>
<dbReference type="InterPro" id="IPR051499">
    <property type="entry name" value="Phosducin-like_reg"/>
</dbReference>
<evidence type="ECO:0000256" key="1">
    <source>
        <dbReference type="ARBA" id="ARBA00009686"/>
    </source>
</evidence>
<organism evidence="3 4">
    <name type="scientific">Rhizoclosmatium globosum</name>
    <dbReference type="NCBI Taxonomy" id="329046"/>
    <lineage>
        <taxon>Eukaryota</taxon>
        <taxon>Fungi</taxon>
        <taxon>Fungi incertae sedis</taxon>
        <taxon>Chytridiomycota</taxon>
        <taxon>Chytridiomycota incertae sedis</taxon>
        <taxon>Chytridiomycetes</taxon>
        <taxon>Chytridiales</taxon>
        <taxon>Chytriomycetaceae</taxon>
        <taxon>Rhizoclosmatium</taxon>
    </lineage>
</organism>
<keyword evidence="4" id="KW-1185">Reference proteome</keyword>
<dbReference type="EMBL" id="MCGO01000006">
    <property type="protein sequence ID" value="ORY50774.1"/>
    <property type="molecule type" value="Genomic_DNA"/>
</dbReference>
<feature type="domain" description="Phosducin" evidence="2">
    <location>
        <begin position="121"/>
        <end position="207"/>
    </location>
</feature>
<dbReference type="PANTHER" id="PTHR46052">
    <property type="entry name" value="PHOSDUCIN-LIKE PROTEIN"/>
    <property type="match status" value="1"/>
</dbReference>
<evidence type="ECO:0000313" key="4">
    <source>
        <dbReference type="Proteomes" id="UP000193642"/>
    </source>
</evidence>
<dbReference type="SUPFAM" id="SSF52833">
    <property type="entry name" value="Thioredoxin-like"/>
    <property type="match status" value="1"/>
</dbReference>
<comment type="caution">
    <text evidence="3">The sequence shown here is derived from an EMBL/GenBank/DDBJ whole genome shotgun (WGS) entry which is preliminary data.</text>
</comment>
<name>A0A1Y2CVD1_9FUNG</name>
<dbReference type="PANTHER" id="PTHR46052:SF1">
    <property type="entry name" value="PHOSDUCIN-LIKE PROTEIN"/>
    <property type="match status" value="1"/>
</dbReference>